<evidence type="ECO:0000313" key="1">
    <source>
        <dbReference type="EMBL" id="KAJ1353479.1"/>
    </source>
</evidence>
<name>A0AAD5MTH4_PARTN</name>
<keyword evidence="2" id="KW-1185">Reference proteome</keyword>
<reference evidence="1" key="1">
    <citation type="submission" date="2021-06" db="EMBL/GenBank/DDBJ databases">
        <title>Parelaphostrongylus tenuis whole genome reference sequence.</title>
        <authorList>
            <person name="Garwood T.J."/>
            <person name="Larsen P.A."/>
            <person name="Fountain-Jones N.M."/>
            <person name="Garbe J.R."/>
            <person name="Macchietto M.G."/>
            <person name="Kania S.A."/>
            <person name="Gerhold R.W."/>
            <person name="Richards J.E."/>
            <person name="Wolf T.M."/>
        </authorList>
    </citation>
    <scope>NUCLEOTIDE SEQUENCE</scope>
    <source>
        <strain evidence="1">MNPRO001-30</strain>
        <tissue evidence="1">Meninges</tissue>
    </source>
</reference>
<protein>
    <submittedName>
        <fullName evidence="1">Uncharacterized protein</fullName>
    </submittedName>
</protein>
<dbReference type="AlphaFoldDB" id="A0AAD5MTH4"/>
<sequence>MDEIQFGDDKERVNNQEKEGMILNSISVTYDCDLESKADAAVENCPKNPPNGNDIVAFEHLCYYRILQKSAVQSLHAQRKIVRQTPQWRAITSRTFDGHLWHGKIIPPHASVARSASPVMKKRIITKVPYIVERIRDIDEQIYRSRRVYSKTTEPTN</sequence>
<organism evidence="1 2">
    <name type="scientific">Parelaphostrongylus tenuis</name>
    <name type="common">Meningeal worm</name>
    <dbReference type="NCBI Taxonomy" id="148309"/>
    <lineage>
        <taxon>Eukaryota</taxon>
        <taxon>Metazoa</taxon>
        <taxon>Ecdysozoa</taxon>
        <taxon>Nematoda</taxon>
        <taxon>Chromadorea</taxon>
        <taxon>Rhabditida</taxon>
        <taxon>Rhabditina</taxon>
        <taxon>Rhabditomorpha</taxon>
        <taxon>Strongyloidea</taxon>
        <taxon>Metastrongylidae</taxon>
        <taxon>Parelaphostrongylus</taxon>
    </lineage>
</organism>
<dbReference type="Proteomes" id="UP001196413">
    <property type="component" value="Unassembled WGS sequence"/>
</dbReference>
<proteinExistence type="predicted"/>
<gene>
    <name evidence="1" type="ORF">KIN20_010118</name>
</gene>
<accession>A0AAD5MTH4</accession>
<evidence type="ECO:0000313" key="2">
    <source>
        <dbReference type="Proteomes" id="UP001196413"/>
    </source>
</evidence>
<dbReference type="EMBL" id="JAHQIW010001730">
    <property type="protein sequence ID" value="KAJ1353479.1"/>
    <property type="molecule type" value="Genomic_DNA"/>
</dbReference>
<comment type="caution">
    <text evidence="1">The sequence shown here is derived from an EMBL/GenBank/DDBJ whole genome shotgun (WGS) entry which is preliminary data.</text>
</comment>